<dbReference type="Gene3D" id="3.40.640.10">
    <property type="entry name" value="Type I PLP-dependent aspartate aminotransferase-like (Major domain)"/>
    <property type="match status" value="1"/>
</dbReference>
<dbReference type="SUPFAM" id="SSF55904">
    <property type="entry name" value="Ornithine decarboxylase C-terminal domain"/>
    <property type="match status" value="1"/>
</dbReference>
<dbReference type="Gene3D" id="3.40.50.2300">
    <property type="match status" value="1"/>
</dbReference>
<evidence type="ECO:0000256" key="2">
    <source>
        <dbReference type="ARBA" id="ARBA00022793"/>
    </source>
</evidence>
<keyword evidence="8" id="KW-1185">Reference proteome</keyword>
<keyword evidence="4" id="KW-0456">Lyase</keyword>
<comment type="caution">
    <text evidence="7">The sequence shown here is derived from an EMBL/GenBank/DDBJ whole genome shotgun (WGS) entry which is preliminary data.</text>
</comment>
<dbReference type="Pfam" id="PF03709">
    <property type="entry name" value="OKR_DC_1_N"/>
    <property type="match status" value="1"/>
</dbReference>
<dbReference type="PIRSF" id="PIRSF009393">
    <property type="entry name" value="Orn_decarb"/>
    <property type="match status" value="1"/>
</dbReference>
<keyword evidence="2" id="KW-0210">Decarboxylase</keyword>
<dbReference type="Gene3D" id="3.90.1150.10">
    <property type="entry name" value="Aspartate Aminotransferase, domain 1"/>
    <property type="match status" value="1"/>
</dbReference>
<dbReference type="Pfam" id="PF01276">
    <property type="entry name" value="OKR_DC_1"/>
    <property type="match status" value="1"/>
</dbReference>
<dbReference type="InterPro" id="IPR015421">
    <property type="entry name" value="PyrdxlP-dep_Trfase_major"/>
</dbReference>
<dbReference type="InterPro" id="IPR011193">
    <property type="entry name" value="Orn/lys/arg_de-COase"/>
</dbReference>
<dbReference type="PROSITE" id="PS00703">
    <property type="entry name" value="OKR_DC_1"/>
    <property type="match status" value="1"/>
</dbReference>
<dbReference type="GO" id="GO:0006520">
    <property type="term" value="P:amino acid metabolic process"/>
    <property type="evidence" value="ECO:0007669"/>
    <property type="project" value="InterPro"/>
</dbReference>
<gene>
    <name evidence="7" type="ORF">FHP25_10730</name>
</gene>
<dbReference type="PANTHER" id="PTHR45229:SF3">
    <property type="entry name" value="BIODEGRADATIVE ARGININE DECARBOXYLASE"/>
    <property type="match status" value="1"/>
</dbReference>
<evidence type="ECO:0000313" key="8">
    <source>
        <dbReference type="Proteomes" id="UP000321638"/>
    </source>
</evidence>
<dbReference type="OrthoDB" id="9761189at2"/>
<organism evidence="7 8">
    <name type="scientific">Vineibacter terrae</name>
    <dbReference type="NCBI Taxonomy" id="2586908"/>
    <lineage>
        <taxon>Bacteria</taxon>
        <taxon>Pseudomonadati</taxon>
        <taxon>Pseudomonadota</taxon>
        <taxon>Alphaproteobacteria</taxon>
        <taxon>Hyphomicrobiales</taxon>
        <taxon>Vineibacter</taxon>
    </lineage>
</organism>
<dbReference type="InterPro" id="IPR015422">
    <property type="entry name" value="PyrdxlP-dep_Trfase_small"/>
</dbReference>
<evidence type="ECO:0000256" key="5">
    <source>
        <dbReference type="PIRSR" id="PIRSR009393-1"/>
    </source>
</evidence>
<dbReference type="Gene3D" id="3.90.100.10">
    <property type="entry name" value="Orn/Lys/Arg decarboxylase, C-terminal domain"/>
    <property type="match status" value="1"/>
</dbReference>
<dbReference type="GO" id="GO:0030170">
    <property type="term" value="F:pyridoxal phosphate binding"/>
    <property type="evidence" value="ECO:0007669"/>
    <property type="project" value="TreeGrafter"/>
</dbReference>
<dbReference type="Proteomes" id="UP000321638">
    <property type="component" value="Unassembled WGS sequence"/>
</dbReference>
<dbReference type="RefSeq" id="WP_147846937.1">
    <property type="nucleotide sequence ID" value="NZ_VDUZ01000010.1"/>
</dbReference>
<evidence type="ECO:0000256" key="1">
    <source>
        <dbReference type="ARBA" id="ARBA00010671"/>
    </source>
</evidence>
<sequence length="786" mass="88798">MDYFRRFTFLFAAPSFDADDLEGIRFNQIIDEIERSGFEVVKARRLEDAEVAVRTDAAIGCMIVDWGKKGLEGRTAALINLMRRRGLDFPIILLIRRKRFEDLPVEVLDFIDGYVFLSEETPAFIAKNLISRLKQYAETLKTPFFGALVDYAEEGNQLWTCPGHNGGVFYNRSPIGRVFMEHLGEAVFRDDLDNSVLDLGDLLTHEGPALQAQKEAAQIFGAEKTYFVLNGTSTSNKVALAALVTDGDLVLFDRNNHKAAHHGALLISGGIPVYVPTVRNAWGLIGPMSWEALDETALREQIRRHPLIKDPEAWRRPRPFRVAVIEQCTYDGTIHSAEMILKRIGHLCDYILFDEAWAGFMKFHPLYAGRFAMGLADLGPESPGIIATQSTHKQLASFSQASQIHMKDRHIRGQKRRVEHRRFNESFMQHASTSPFYPLFASLDVGAQMMKGRSGEVLWDDTIRLGIELRKKIRAMRREFEDKETRPERRWFFEPFVPERVTLPHANRPDTMPDVVPWESVGTDQLATTPAFWQLAPEAGWHGFDGMAAGFAMTDPNKLTLLTPGFDRATGGYAEHGIPAPVVAQYLRENRIVPEKNDLNSLLFLLTPGVEASKAGTLISGLVAFKRLHDDNAPLEEAIPEFFRRRPARYAGVRLRDLCGEMHRFFRAADVSALQARQFAPEHLPEIALSPHDAARCLVRNDVDYLPIDAIAGRIATTPFVVYPPGIATIVPGERLTERAKPMIDYLKMFEACFNTFPGFEVEIQGVYREVDERGRVRLHTYVVSE</sequence>
<feature type="modified residue" description="N6-(pyridoxal phosphate)lysine" evidence="5">
    <location>
        <position position="393"/>
    </location>
</feature>
<evidence type="ECO:0000313" key="7">
    <source>
        <dbReference type="EMBL" id="TXL76675.1"/>
    </source>
</evidence>
<dbReference type="AlphaFoldDB" id="A0A5C8PP15"/>
<dbReference type="GO" id="GO:0005829">
    <property type="term" value="C:cytosol"/>
    <property type="evidence" value="ECO:0007669"/>
    <property type="project" value="TreeGrafter"/>
</dbReference>
<accession>A0A5C8PP15</accession>
<dbReference type="Pfam" id="PF03711">
    <property type="entry name" value="OKR_DC_1_C"/>
    <property type="match status" value="1"/>
</dbReference>
<evidence type="ECO:0000259" key="6">
    <source>
        <dbReference type="PROSITE" id="PS00703"/>
    </source>
</evidence>
<evidence type="ECO:0000256" key="4">
    <source>
        <dbReference type="ARBA" id="ARBA00023239"/>
    </source>
</evidence>
<dbReference type="InterPro" id="IPR008286">
    <property type="entry name" value="Prn/Lys/Arg_de-COase_C"/>
</dbReference>
<dbReference type="EMBL" id="VDUZ01000010">
    <property type="protein sequence ID" value="TXL76675.1"/>
    <property type="molecule type" value="Genomic_DNA"/>
</dbReference>
<dbReference type="PANTHER" id="PTHR45229">
    <property type="entry name" value="CONSTITUTIVE ORNITHINE DECARBOXYLASE"/>
    <property type="match status" value="1"/>
</dbReference>
<dbReference type="GO" id="GO:0016831">
    <property type="term" value="F:carboxy-lyase activity"/>
    <property type="evidence" value="ECO:0007669"/>
    <property type="project" value="UniProtKB-KW"/>
</dbReference>
<dbReference type="FunFam" id="3.40.640.10:FF:000008">
    <property type="entry name" value="Lysine decarboxylase, inducible"/>
    <property type="match status" value="1"/>
</dbReference>
<protein>
    <submittedName>
        <fullName evidence="7">Amino acid decarboxylase</fullName>
    </submittedName>
</protein>
<name>A0A5C8PP15_9HYPH</name>
<dbReference type="InterPro" id="IPR015424">
    <property type="entry name" value="PyrdxlP-dep_Trfase"/>
</dbReference>
<comment type="similarity">
    <text evidence="1">Belongs to the Orn/Lys/Arg decarboxylase class-I family.</text>
</comment>
<dbReference type="InterPro" id="IPR005308">
    <property type="entry name" value="OKR_de-COase_N"/>
</dbReference>
<reference evidence="7 8" key="1">
    <citation type="submission" date="2019-06" db="EMBL/GenBank/DDBJ databases">
        <title>New taxonomy in bacterial strain CC-CFT640, isolated from vineyard.</title>
        <authorList>
            <person name="Lin S.-Y."/>
            <person name="Tsai C.-F."/>
            <person name="Young C.-C."/>
        </authorList>
    </citation>
    <scope>NUCLEOTIDE SEQUENCE [LARGE SCALE GENOMIC DNA]</scope>
    <source>
        <strain evidence="7 8">CC-CFT640</strain>
    </source>
</reference>
<evidence type="ECO:0000256" key="3">
    <source>
        <dbReference type="ARBA" id="ARBA00022898"/>
    </source>
</evidence>
<feature type="domain" description="Orn/Lys/Arg decarboxylases family 1 pyridoxal-P attachment site" evidence="6">
    <location>
        <begin position="388"/>
        <end position="402"/>
    </location>
</feature>
<keyword evidence="3 5" id="KW-0663">Pyridoxal phosphate</keyword>
<dbReference type="InterPro" id="IPR036633">
    <property type="entry name" value="Prn/Lys/Arg_de-COase_C_sf"/>
</dbReference>
<dbReference type="SUPFAM" id="SSF53383">
    <property type="entry name" value="PLP-dependent transferases"/>
    <property type="match status" value="1"/>
</dbReference>
<dbReference type="InterPro" id="IPR000310">
    <property type="entry name" value="Orn/Lys/Arg_deCO2ase_major_dom"/>
</dbReference>
<proteinExistence type="inferred from homology"/>